<dbReference type="AlphaFoldDB" id="A0AA35X7R1"/>
<name>A0AA35X7R1_GEOBA</name>
<proteinExistence type="inferred from homology"/>
<feature type="domain" description="PI4-kinase N-terminal" evidence="3">
    <location>
        <begin position="682"/>
        <end position="954"/>
    </location>
</feature>
<dbReference type="InterPro" id="IPR045495">
    <property type="entry name" value="PI4K_N"/>
</dbReference>
<evidence type="ECO:0000256" key="2">
    <source>
        <dbReference type="SAM" id="SignalP"/>
    </source>
</evidence>
<protein>
    <submittedName>
        <fullName evidence="4">Phosphatidylinositol 4-kinase alpha</fullName>
    </submittedName>
</protein>
<evidence type="ECO:0000259" key="3">
    <source>
        <dbReference type="Pfam" id="PF19274"/>
    </source>
</evidence>
<dbReference type="Pfam" id="PF19274">
    <property type="entry name" value="PI4K_N"/>
    <property type="match status" value="2"/>
</dbReference>
<comment type="similarity">
    <text evidence="1">Belongs to the PI3/PI4-kinase family. Type III PI4K subfamily.</text>
</comment>
<feature type="chain" id="PRO_5041415213" evidence="2">
    <location>
        <begin position="24"/>
        <end position="995"/>
    </location>
</feature>
<accession>A0AA35X7R1</accession>
<dbReference type="Proteomes" id="UP001174909">
    <property type="component" value="Unassembled WGS sequence"/>
</dbReference>
<keyword evidence="2" id="KW-0732">Signal</keyword>
<evidence type="ECO:0000313" key="4">
    <source>
        <dbReference type="EMBL" id="CAI8048548.1"/>
    </source>
</evidence>
<dbReference type="EMBL" id="CASHTH010003733">
    <property type="protein sequence ID" value="CAI8048548.1"/>
    <property type="molecule type" value="Genomic_DNA"/>
</dbReference>
<organism evidence="4 5">
    <name type="scientific">Geodia barretti</name>
    <name type="common">Barrett's horny sponge</name>
    <dbReference type="NCBI Taxonomy" id="519541"/>
    <lineage>
        <taxon>Eukaryota</taxon>
        <taxon>Metazoa</taxon>
        <taxon>Porifera</taxon>
        <taxon>Demospongiae</taxon>
        <taxon>Heteroscleromorpha</taxon>
        <taxon>Tetractinellida</taxon>
        <taxon>Astrophorina</taxon>
        <taxon>Geodiidae</taxon>
        <taxon>Geodia</taxon>
    </lineage>
</organism>
<feature type="signal peptide" evidence="2">
    <location>
        <begin position="1"/>
        <end position="23"/>
    </location>
</feature>
<evidence type="ECO:0000313" key="5">
    <source>
        <dbReference type="Proteomes" id="UP001174909"/>
    </source>
</evidence>
<reference evidence="4" key="1">
    <citation type="submission" date="2023-03" db="EMBL/GenBank/DDBJ databases">
        <authorList>
            <person name="Steffen K."/>
            <person name="Cardenas P."/>
        </authorList>
    </citation>
    <scope>NUCLEOTIDE SEQUENCE</scope>
</reference>
<evidence type="ECO:0000256" key="1">
    <source>
        <dbReference type="ARBA" id="ARBA00006209"/>
    </source>
</evidence>
<sequence>MSWFGNIRTFHASALNLLAGSLAKCPDLPWEKVQRLVAHCPPLPDSSSSSVVLHDRGLSGVVALGLFAVESELAHHGVKVLHYLLQLLESLPRASWVQNTLASAKREGVIVEQFCYKLGLILSQIAATNPSHSSKIVKALLDVLQWFCDQFIKSLSTTPEEVCYETVPAILGLARAMKGTAECRAKAFREICGLEGEPEGGGGEEISFTFDTGDIIKLKNMVLRVTGSQQLKHLTSTAEGLHEGAGQGAGLPYRSSLSQVLHCSLVTLLRDIVTSCTLPLDPGFYHQLVKVCELEMEGGVRELGSSASASSNERAFHVICILSAATDMLVWASRNDTEIDSTFHRLSSLLTVHTSRFNVLVSPLRATILEGISSLAVRSQTLIPAALNTYKDLLYSSLLARMYSDAVASGNMESVLTARPTSFQMLTSYRLTSVHVSRADAFACVQWTLGQVVYSTLQAACEGGREVMDGFLASLGNKLYTTDANDNFALRTAECIVMVLGHVASHMGSKFNVVATVTGMFGQRLFHPTSSLDGKLVGELARIAAHTADPETMEEVVRLMSLSLGESSPNKEKKYGHIYQPMMDSLTFLARYLGDGEQRRELLLKTLQQFIQQGIMAKKASDSTQSTHKATSSSFSLGLLLPIIAGLAERVEPFTDPPKKVIVIFRDFWLYCVVMGFSESAGVFPAGWYRSVQAVARKSPLLLSMGAGQFLDKELELNRPLRIESIGQGDVQEARQSLLDGLDRSLELDRLVVRLSFSQCLYLISIHRLETLRLETSTKNFPLVFNYLEDKGLQGELWVAIEKIAHKLFDQYIEQMQAKTATEESAAELESLTELLVFKFNHIRGRIKQLADKFISKVVDKFSHLLWSRRVVYTMLDLLHQLSLSLHTMDPDRRRSLVVTLPDLPHSVTVPENATKREKTVSYFAQRVEQILELAMRWSPRETTSILLEYVRSVASSAHHSGVSLATAQINNYFDLNPHNKHVPVSERVQSPGQQ</sequence>
<keyword evidence="5" id="KW-1185">Reference proteome</keyword>
<feature type="domain" description="PI4-kinase N-terminal" evidence="3">
    <location>
        <begin position="394"/>
        <end position="678"/>
    </location>
</feature>
<comment type="caution">
    <text evidence="4">The sequence shown here is derived from an EMBL/GenBank/DDBJ whole genome shotgun (WGS) entry which is preliminary data.</text>
</comment>
<gene>
    <name evidence="4" type="ORF">GBAR_LOCUS26764</name>
</gene>